<feature type="transmembrane region" description="Helical" evidence="6">
    <location>
        <begin position="57"/>
        <end position="77"/>
    </location>
</feature>
<dbReference type="RefSeq" id="WP_285879806.1">
    <property type="nucleotide sequence ID" value="NZ_JARFYN010000015.1"/>
</dbReference>
<dbReference type="Gene3D" id="1.20.120.1220">
    <property type="match status" value="1"/>
</dbReference>
<proteinExistence type="predicted"/>
<evidence type="ECO:0000256" key="6">
    <source>
        <dbReference type="SAM" id="Phobius"/>
    </source>
</evidence>
<dbReference type="PANTHER" id="PTHR36506:SF1">
    <property type="entry name" value="PREFLAGELLIN PEPTIDASE"/>
    <property type="match status" value="1"/>
</dbReference>
<evidence type="ECO:0000313" key="9">
    <source>
        <dbReference type="Proteomes" id="UP001172630"/>
    </source>
</evidence>
<organism evidence="8 9">
    <name type="scientific">Rhizobium calliandrae</name>
    <dbReference type="NCBI Taxonomy" id="1312182"/>
    <lineage>
        <taxon>Bacteria</taxon>
        <taxon>Pseudomonadati</taxon>
        <taxon>Pseudomonadota</taxon>
        <taxon>Alphaproteobacteria</taxon>
        <taxon>Hyphomicrobiales</taxon>
        <taxon>Rhizobiaceae</taxon>
        <taxon>Rhizobium/Agrobacterium group</taxon>
        <taxon>Rhizobium</taxon>
    </lineage>
</organism>
<evidence type="ECO:0000256" key="5">
    <source>
        <dbReference type="ARBA" id="ARBA00023136"/>
    </source>
</evidence>
<evidence type="ECO:0000256" key="3">
    <source>
        <dbReference type="ARBA" id="ARBA00022692"/>
    </source>
</evidence>
<keyword evidence="9" id="KW-1185">Reference proteome</keyword>
<comment type="caution">
    <text evidence="8">The sequence shown here is derived from an EMBL/GenBank/DDBJ whole genome shotgun (WGS) entry which is preliminary data.</text>
</comment>
<comment type="subcellular location">
    <subcellularLocation>
        <location evidence="1">Cell membrane</location>
        <topology evidence="1">Multi-pass membrane protein</topology>
    </subcellularLocation>
</comment>
<dbReference type="Proteomes" id="UP001172630">
    <property type="component" value="Unassembled WGS sequence"/>
</dbReference>
<evidence type="ECO:0000256" key="1">
    <source>
        <dbReference type="ARBA" id="ARBA00004651"/>
    </source>
</evidence>
<feature type="domain" description="Prepilin type IV endopeptidase peptidase" evidence="7">
    <location>
        <begin position="8"/>
        <end position="113"/>
    </location>
</feature>
<sequence length="170" mass="17792">MLEAATLLIFPLCLAVAALSDLFTMTIPNRVSLVLFGAFMVLAPLLGLTWTDIGMHFAGATIVFCVCFALFAVNVMGGGDAKLLAASALWFGIDPSLLSFLIHVAFLGGVVTIFILMVRSQTNAILAMGLPVPNSLLIAKKIPYGIAIAIGGFLVFPSSPLVIAATSHLI</sequence>
<evidence type="ECO:0000313" key="8">
    <source>
        <dbReference type="EMBL" id="MDL2406676.1"/>
    </source>
</evidence>
<dbReference type="EMBL" id="JARFYN010000015">
    <property type="protein sequence ID" value="MDL2406676.1"/>
    <property type="molecule type" value="Genomic_DNA"/>
</dbReference>
<dbReference type="PANTHER" id="PTHR36506">
    <property type="entry name" value="PREFLAGELLIN PEPTIDASE"/>
    <property type="match status" value="1"/>
</dbReference>
<evidence type="ECO:0000256" key="4">
    <source>
        <dbReference type="ARBA" id="ARBA00022989"/>
    </source>
</evidence>
<protein>
    <submittedName>
        <fullName evidence="8">Prepilin peptidase</fullName>
    </submittedName>
</protein>
<feature type="transmembrane region" description="Helical" evidence="6">
    <location>
        <begin position="30"/>
        <end position="50"/>
    </location>
</feature>
<keyword evidence="4 6" id="KW-1133">Transmembrane helix</keyword>
<feature type="transmembrane region" description="Helical" evidence="6">
    <location>
        <begin position="97"/>
        <end position="118"/>
    </location>
</feature>
<keyword evidence="2" id="KW-1003">Cell membrane</keyword>
<name>A0ABT7KDW9_9HYPH</name>
<accession>A0ABT7KDW9</accession>
<keyword evidence="5 6" id="KW-0472">Membrane</keyword>
<evidence type="ECO:0000259" key="7">
    <source>
        <dbReference type="Pfam" id="PF01478"/>
    </source>
</evidence>
<dbReference type="Pfam" id="PF01478">
    <property type="entry name" value="Peptidase_A24"/>
    <property type="match status" value="1"/>
</dbReference>
<evidence type="ECO:0000256" key="2">
    <source>
        <dbReference type="ARBA" id="ARBA00022475"/>
    </source>
</evidence>
<keyword evidence="3 6" id="KW-0812">Transmembrane</keyword>
<feature type="transmembrane region" description="Helical" evidence="6">
    <location>
        <begin position="144"/>
        <end position="165"/>
    </location>
</feature>
<dbReference type="InterPro" id="IPR052218">
    <property type="entry name" value="Preflagellin_Peptidase"/>
</dbReference>
<gene>
    <name evidence="8" type="ORF">PY650_13590</name>
</gene>
<reference evidence="8" key="1">
    <citation type="submission" date="2023-06" db="EMBL/GenBank/DDBJ databases">
        <title>Phylogenetic Diversity of Rhizobium strains.</title>
        <authorList>
            <person name="Moura F.T."/>
            <person name="Helene L.C.F."/>
            <person name="Hungria M."/>
        </authorList>
    </citation>
    <scope>NUCLEOTIDE SEQUENCE</scope>
    <source>
        <strain evidence="8">CCGE524</strain>
    </source>
</reference>
<dbReference type="InterPro" id="IPR000045">
    <property type="entry name" value="Prepilin_IV_endopep_pep"/>
</dbReference>